<dbReference type="EMBL" id="CAADIS010000005">
    <property type="protein sequence ID" value="VFS40049.1"/>
    <property type="molecule type" value="Genomic_DNA"/>
</dbReference>
<name>A0A484Z1Z7_ECOLX</name>
<protein>
    <submittedName>
        <fullName evidence="1">Type VI secretion lipoprotein</fullName>
    </submittedName>
</protein>
<accession>A0A484Z1Z7</accession>
<organism evidence="1 2">
    <name type="scientific">Escherichia coli</name>
    <dbReference type="NCBI Taxonomy" id="562"/>
    <lineage>
        <taxon>Bacteria</taxon>
        <taxon>Pseudomonadati</taxon>
        <taxon>Pseudomonadota</taxon>
        <taxon>Gammaproteobacteria</taxon>
        <taxon>Enterobacterales</taxon>
        <taxon>Enterobacteriaceae</taxon>
        <taxon>Escherichia</taxon>
    </lineage>
</organism>
<proteinExistence type="predicted"/>
<evidence type="ECO:0000313" key="1">
    <source>
        <dbReference type="EMBL" id="VFS40049.1"/>
    </source>
</evidence>
<sequence>MPLDKETQFVAIIGQFYHPDEKSDSWRLVIKRDELEADKPRSIELMRSDLRLLPLKDK</sequence>
<reference evidence="1 2" key="1">
    <citation type="submission" date="2019-03" db="EMBL/GenBank/DDBJ databases">
        <authorList>
            <consortium name="Pathogen Informatics"/>
        </authorList>
    </citation>
    <scope>NUCLEOTIDE SEQUENCE [LARGE SCALE GENOMIC DNA]</scope>
    <source>
        <strain evidence="1 2">NCTC9001</strain>
    </source>
</reference>
<gene>
    <name evidence="1" type="ORF">NCTC9001_06228</name>
</gene>
<dbReference type="Gene3D" id="2.60.40.4150">
    <property type="entry name" value="Type VI secretion system, lipoprotein SciN"/>
    <property type="match status" value="1"/>
</dbReference>
<dbReference type="Proteomes" id="UP000372890">
    <property type="component" value="Unassembled WGS sequence"/>
</dbReference>
<dbReference type="InterPro" id="IPR038706">
    <property type="entry name" value="Type_VI_SciN-like_sf"/>
</dbReference>
<keyword evidence="1" id="KW-0449">Lipoprotein</keyword>
<evidence type="ECO:0000313" key="2">
    <source>
        <dbReference type="Proteomes" id="UP000372890"/>
    </source>
</evidence>
<dbReference type="AlphaFoldDB" id="A0A484Z1Z7"/>